<dbReference type="PANTHER" id="PTHR45168:SF1">
    <property type="entry name" value="DNAJ HOMOLOG SUBFAMILY B MEMBER 2"/>
    <property type="match status" value="1"/>
</dbReference>
<sequence length="396" mass="43643">MVDYYEALGIPQLASSDDIKKAYRKNALKWHPDKNLGNKEYAEKRFKEIAEAYEVLSDRSGSSSLSLPDYKRDLYDLYGIEGLSSASTGTDHYQSSGGTPDFMFTFRDADEVFREVFGEQDPFTEFFDDFPPFIVQDDGVSQLIMPGGVTYSYCSYTSPGQTDFYTTFGPGAEMGIGFRSISTTTKCISGKRITTRRILENGQKTVEIDEDGELKVADVYDLSNNMKARVEQISQEVSEIPSASATDILAPPRSQSAESAVAYPEEEDKDLYRAMAHSLSEMENVGQHLVSSHSPKKRRGSTRRAHKRILGPSEEVGSPLVSHTMAIRATSPGGGDNKKETEDKLAEGPKTGGSTGAPRSPLACEENDSTLRDIPYIIPEIVPTRKDRGSVTCIIL</sequence>
<organism evidence="4 5">
    <name type="scientific">Gekko japonicus</name>
    <name type="common">Schlegel's Japanese gecko</name>
    <dbReference type="NCBI Taxonomy" id="146911"/>
    <lineage>
        <taxon>Eukaryota</taxon>
        <taxon>Metazoa</taxon>
        <taxon>Chordata</taxon>
        <taxon>Craniata</taxon>
        <taxon>Vertebrata</taxon>
        <taxon>Euteleostomi</taxon>
        <taxon>Lepidosauria</taxon>
        <taxon>Squamata</taxon>
        <taxon>Bifurcata</taxon>
        <taxon>Gekkota</taxon>
        <taxon>Gekkonidae</taxon>
        <taxon>Gekkoninae</taxon>
        <taxon>Gekko</taxon>
    </lineage>
</organism>
<dbReference type="InterPro" id="IPR001623">
    <property type="entry name" value="DnaJ_domain"/>
</dbReference>
<name>A0ABM1L8U8_GEKJA</name>
<dbReference type="PANTHER" id="PTHR45168">
    <property type="entry name" value="DNAJ HOMOLOG SUBFAMILY B MEMBER 2"/>
    <property type="match status" value="1"/>
</dbReference>
<dbReference type="InterPro" id="IPR036869">
    <property type="entry name" value="J_dom_sf"/>
</dbReference>
<evidence type="ECO:0000256" key="2">
    <source>
        <dbReference type="SAM" id="MobiDB-lite"/>
    </source>
</evidence>
<dbReference type="GeneID" id="107123626"/>
<keyword evidence="1" id="KW-0143">Chaperone</keyword>
<proteinExistence type="predicted"/>
<dbReference type="InterPro" id="IPR043183">
    <property type="entry name" value="DNJB2/6-like"/>
</dbReference>
<protein>
    <submittedName>
        <fullName evidence="5">DnaJ homolog subfamily B member 2-like</fullName>
    </submittedName>
</protein>
<dbReference type="RefSeq" id="XP_015282385.1">
    <property type="nucleotide sequence ID" value="XM_015426899.1"/>
</dbReference>
<accession>A0ABM1L8U8</accession>
<dbReference type="Proteomes" id="UP000694871">
    <property type="component" value="Unplaced"/>
</dbReference>
<dbReference type="SUPFAM" id="SSF46565">
    <property type="entry name" value="Chaperone J-domain"/>
    <property type="match status" value="1"/>
</dbReference>
<feature type="compositionally biased region" description="Basic and acidic residues" evidence="2">
    <location>
        <begin position="336"/>
        <end position="347"/>
    </location>
</feature>
<dbReference type="PROSITE" id="PS50076">
    <property type="entry name" value="DNAJ_2"/>
    <property type="match status" value="1"/>
</dbReference>
<reference evidence="5" key="1">
    <citation type="submission" date="2025-08" db="UniProtKB">
        <authorList>
            <consortium name="RefSeq"/>
        </authorList>
    </citation>
    <scope>IDENTIFICATION</scope>
</reference>
<dbReference type="Pfam" id="PF00226">
    <property type="entry name" value="DnaJ"/>
    <property type="match status" value="1"/>
</dbReference>
<evidence type="ECO:0000313" key="5">
    <source>
        <dbReference type="RefSeq" id="XP_015282385.1"/>
    </source>
</evidence>
<gene>
    <name evidence="5" type="primary">LOC107123626</name>
</gene>
<feature type="domain" description="J" evidence="3">
    <location>
        <begin position="3"/>
        <end position="79"/>
    </location>
</feature>
<evidence type="ECO:0000259" key="3">
    <source>
        <dbReference type="PROSITE" id="PS50076"/>
    </source>
</evidence>
<dbReference type="PRINTS" id="PR00625">
    <property type="entry name" value="JDOMAIN"/>
</dbReference>
<dbReference type="SMART" id="SM00271">
    <property type="entry name" value="DnaJ"/>
    <property type="match status" value="1"/>
</dbReference>
<dbReference type="CDD" id="cd06257">
    <property type="entry name" value="DnaJ"/>
    <property type="match status" value="1"/>
</dbReference>
<evidence type="ECO:0000256" key="1">
    <source>
        <dbReference type="ARBA" id="ARBA00023186"/>
    </source>
</evidence>
<evidence type="ECO:0000313" key="4">
    <source>
        <dbReference type="Proteomes" id="UP000694871"/>
    </source>
</evidence>
<keyword evidence="4" id="KW-1185">Reference proteome</keyword>
<dbReference type="Gene3D" id="1.10.287.110">
    <property type="entry name" value="DnaJ domain"/>
    <property type="match status" value="1"/>
</dbReference>
<feature type="region of interest" description="Disordered" evidence="2">
    <location>
        <begin position="327"/>
        <end position="365"/>
    </location>
</feature>